<organism evidence="2 3">
    <name type="scientific">Steroidobacter agaridevorans</name>
    <dbReference type="NCBI Taxonomy" id="2695856"/>
    <lineage>
        <taxon>Bacteria</taxon>
        <taxon>Pseudomonadati</taxon>
        <taxon>Pseudomonadota</taxon>
        <taxon>Gammaproteobacteria</taxon>
        <taxon>Steroidobacterales</taxon>
        <taxon>Steroidobacteraceae</taxon>
        <taxon>Steroidobacter</taxon>
    </lineage>
</organism>
<evidence type="ECO:0000313" key="3">
    <source>
        <dbReference type="Proteomes" id="UP000445000"/>
    </source>
</evidence>
<gene>
    <name evidence="2" type="ORF">GCM10011487_16010</name>
</gene>
<dbReference type="Proteomes" id="UP000445000">
    <property type="component" value="Unassembled WGS sequence"/>
</dbReference>
<name>A0A829Y9K2_9GAMM</name>
<dbReference type="RefSeq" id="WP_161811253.1">
    <property type="nucleotide sequence ID" value="NZ_BLJN01000001.1"/>
</dbReference>
<keyword evidence="3" id="KW-1185">Reference proteome</keyword>
<feature type="transmembrane region" description="Helical" evidence="1">
    <location>
        <begin position="41"/>
        <end position="59"/>
    </location>
</feature>
<accession>A0A829Y9K2</accession>
<dbReference type="EMBL" id="BLJN01000001">
    <property type="protein sequence ID" value="GFE79601.1"/>
    <property type="molecule type" value="Genomic_DNA"/>
</dbReference>
<evidence type="ECO:0000313" key="2">
    <source>
        <dbReference type="EMBL" id="GFE79601.1"/>
    </source>
</evidence>
<keyword evidence="1" id="KW-1133">Transmembrane helix</keyword>
<dbReference type="AlphaFoldDB" id="A0A829Y9K2"/>
<proteinExistence type="predicted"/>
<keyword evidence="1" id="KW-0812">Transmembrane</keyword>
<reference evidence="3" key="1">
    <citation type="submission" date="2020-01" db="EMBL/GenBank/DDBJ databases">
        <title>'Steroidobacter agaridevorans' sp. nov., agar-degrading bacteria isolated from rhizosphere soils.</title>
        <authorList>
            <person name="Ikenaga M."/>
            <person name="Kataoka M."/>
            <person name="Murouchi A."/>
            <person name="Katsuragi S."/>
            <person name="Sakai M."/>
        </authorList>
    </citation>
    <scope>NUCLEOTIDE SEQUENCE [LARGE SCALE GENOMIC DNA]</scope>
    <source>
        <strain evidence="3">YU21-B</strain>
    </source>
</reference>
<evidence type="ECO:0000256" key="1">
    <source>
        <dbReference type="SAM" id="Phobius"/>
    </source>
</evidence>
<keyword evidence="1" id="KW-0472">Membrane</keyword>
<comment type="caution">
    <text evidence="2">The sequence shown here is derived from an EMBL/GenBank/DDBJ whole genome shotgun (WGS) entry which is preliminary data.</text>
</comment>
<sequence length="156" mass="17307">MKKISSGSTVFYKKVFPLIWFGLLAFFVATAVTGGAIENGQWMFLVMPAFMAVFGFFVMKKLVWDLVDEVHDCGDSLLVRKGSEQERIALSNIMNVSASTNMNPPRITLRLVRPGRFGADVSFSPPSRVSFNPFAKNPVAEDLMVRVDKARVGRAV</sequence>
<protein>
    <submittedName>
        <fullName evidence="2">Uncharacterized protein</fullName>
    </submittedName>
</protein>